<feature type="domain" description="Galectin" evidence="5">
    <location>
        <begin position="182"/>
        <end position="328"/>
    </location>
</feature>
<feature type="transmembrane region" description="Helical" evidence="4">
    <location>
        <begin position="120"/>
        <end position="144"/>
    </location>
</feature>
<dbReference type="WBParaSite" id="MhA1_Contig1284.frz3.gene2">
    <property type="protein sequence ID" value="MhA1_Contig1284.frz3.gene2"/>
    <property type="gene ID" value="MhA1_Contig1284.frz3.gene2"/>
</dbReference>
<organism evidence="6 7">
    <name type="scientific">Meloidogyne hapla</name>
    <name type="common">Root-knot nematode worm</name>
    <dbReference type="NCBI Taxonomy" id="6305"/>
    <lineage>
        <taxon>Eukaryota</taxon>
        <taxon>Metazoa</taxon>
        <taxon>Ecdysozoa</taxon>
        <taxon>Nematoda</taxon>
        <taxon>Chromadorea</taxon>
        <taxon>Rhabditida</taxon>
        <taxon>Tylenchina</taxon>
        <taxon>Tylenchomorpha</taxon>
        <taxon>Tylenchoidea</taxon>
        <taxon>Meloidogynidae</taxon>
        <taxon>Meloidogyninae</taxon>
        <taxon>Meloidogyne</taxon>
    </lineage>
</organism>
<dbReference type="InterPro" id="IPR013320">
    <property type="entry name" value="ConA-like_dom_sf"/>
</dbReference>
<evidence type="ECO:0000256" key="2">
    <source>
        <dbReference type="RuleBase" id="RU102079"/>
    </source>
</evidence>
<dbReference type="PROSITE" id="PS51304">
    <property type="entry name" value="GALECTIN"/>
    <property type="match status" value="1"/>
</dbReference>
<name>A0A1I8B3X3_MELHA</name>
<evidence type="ECO:0000313" key="7">
    <source>
        <dbReference type="WBParaSite" id="MhA1_Contig1284.frz3.gene2"/>
    </source>
</evidence>
<evidence type="ECO:0000256" key="3">
    <source>
        <dbReference type="SAM" id="MobiDB-lite"/>
    </source>
</evidence>
<keyword evidence="1 2" id="KW-0430">Lectin</keyword>
<keyword evidence="4" id="KW-0472">Membrane</keyword>
<feature type="region of interest" description="Disordered" evidence="3">
    <location>
        <begin position="439"/>
        <end position="459"/>
    </location>
</feature>
<dbReference type="SUPFAM" id="SSF49899">
    <property type="entry name" value="Concanavalin A-like lectins/glucanases"/>
    <property type="match status" value="1"/>
</dbReference>
<evidence type="ECO:0000313" key="6">
    <source>
        <dbReference type="Proteomes" id="UP000095281"/>
    </source>
</evidence>
<evidence type="ECO:0000256" key="1">
    <source>
        <dbReference type="ARBA" id="ARBA00022734"/>
    </source>
</evidence>
<reference evidence="7" key="1">
    <citation type="submission" date="2016-11" db="UniProtKB">
        <authorList>
            <consortium name="WormBaseParasite"/>
        </authorList>
    </citation>
    <scope>IDENTIFICATION</scope>
</reference>
<dbReference type="Pfam" id="PF00337">
    <property type="entry name" value="Gal-bind_lectin"/>
    <property type="match status" value="1"/>
</dbReference>
<dbReference type="InterPro" id="IPR001079">
    <property type="entry name" value="Galectin_CRD"/>
</dbReference>
<dbReference type="Gene3D" id="2.60.120.200">
    <property type="match status" value="1"/>
</dbReference>
<keyword evidence="6" id="KW-1185">Reference proteome</keyword>
<accession>A0A1I8B3X3</accession>
<protein>
    <recommendedName>
        <fullName evidence="2">Galectin</fullName>
    </recommendedName>
</protein>
<dbReference type="Proteomes" id="UP000095281">
    <property type="component" value="Unplaced"/>
</dbReference>
<proteinExistence type="predicted"/>
<evidence type="ECO:0000256" key="4">
    <source>
        <dbReference type="SAM" id="Phobius"/>
    </source>
</evidence>
<dbReference type="AlphaFoldDB" id="A0A1I8B3X3"/>
<feature type="compositionally biased region" description="Basic and acidic residues" evidence="3">
    <location>
        <begin position="439"/>
        <end position="449"/>
    </location>
</feature>
<keyword evidence="4" id="KW-1133">Transmembrane helix</keyword>
<keyword evidence="4" id="KW-0812">Transmembrane</keyword>
<dbReference type="GO" id="GO:0030246">
    <property type="term" value="F:carbohydrate binding"/>
    <property type="evidence" value="ECO:0007669"/>
    <property type="project" value="UniProtKB-UniRule"/>
</dbReference>
<evidence type="ECO:0000259" key="5">
    <source>
        <dbReference type="PROSITE" id="PS51304"/>
    </source>
</evidence>
<sequence>MDAWFRRPYRNIPHHTSHIDTGSNQCPYKHIGKTIIPLKGFKAKKSIVIKITTDKYSKRAEFALQAKDGSNLVDIYITNDTILFGPGDAEGHWYPSKVKLSDSQQILESGKEIKITIQAFIYHIVILISGFPKMVSTFWPFFWWEKMPYMAVNNVLMTGDFALLRSVEMIDFDDVEHVPCPFSLHLDQVIKNKTRIAFRGIVHKDAKSISFNLLHDAPKWHKYLGATVMHLHINFTHNSTSWWSYYGKQIPTYEKVPTIVGFQRGKPFEFIIVITDHSSKENGTFVKYSAFINGEFIRKEAVGYLPIWTINWIRGEMEHFYKFQLKHLPYYGSRYCLEATLPPFYEMSERKGFEINFFHESTEFDENIGDTVLRMDFVFDIKNASNDLLFLNSYQHSIKSWDEDEIHPNPIGRSGVSGDINNVLFGNNSKRCKAYYEEEKNSEREEHTPPSDIYQVDPNQPLKSSDLISIQGIVKLPEKFHENAVNICISFYHEALDWHFNG</sequence>